<organism evidence="2 3">
    <name type="scientific">Saccharopolyspora shandongensis</name>
    <dbReference type="NCBI Taxonomy" id="418495"/>
    <lineage>
        <taxon>Bacteria</taxon>
        <taxon>Bacillati</taxon>
        <taxon>Actinomycetota</taxon>
        <taxon>Actinomycetes</taxon>
        <taxon>Pseudonocardiales</taxon>
        <taxon>Pseudonocardiaceae</taxon>
        <taxon>Saccharopolyspora</taxon>
    </lineage>
</organism>
<name>A0A1H2SJ41_9PSEU</name>
<evidence type="ECO:0000313" key="3">
    <source>
        <dbReference type="Proteomes" id="UP000199529"/>
    </source>
</evidence>
<dbReference type="Proteomes" id="UP000199529">
    <property type="component" value="Unassembled WGS sequence"/>
</dbReference>
<keyword evidence="3" id="KW-1185">Reference proteome</keyword>
<dbReference type="AlphaFoldDB" id="A0A1H2SJ41"/>
<protein>
    <submittedName>
        <fullName evidence="2">Uncharacterized protein</fullName>
    </submittedName>
</protein>
<dbReference type="STRING" id="418495.SAMN05216215_1002234"/>
<evidence type="ECO:0000313" key="2">
    <source>
        <dbReference type="EMBL" id="SDW31610.1"/>
    </source>
</evidence>
<dbReference type="RefSeq" id="WP_093260921.1">
    <property type="nucleotide sequence ID" value="NZ_FNOK01000002.1"/>
</dbReference>
<reference evidence="3" key="1">
    <citation type="submission" date="2016-10" db="EMBL/GenBank/DDBJ databases">
        <authorList>
            <person name="Varghese N."/>
            <person name="Submissions S."/>
        </authorList>
    </citation>
    <scope>NUCLEOTIDE SEQUENCE [LARGE SCALE GENOMIC DNA]</scope>
    <source>
        <strain evidence="3">CGMCC 4.3530</strain>
    </source>
</reference>
<feature type="chain" id="PRO_5011621631" evidence="1">
    <location>
        <begin position="25"/>
        <end position="138"/>
    </location>
</feature>
<gene>
    <name evidence="2" type="ORF">SAMN05216215_1002234</name>
</gene>
<dbReference type="OrthoDB" id="3693876at2"/>
<dbReference type="EMBL" id="FNOK01000002">
    <property type="protein sequence ID" value="SDW31610.1"/>
    <property type="molecule type" value="Genomic_DNA"/>
</dbReference>
<evidence type="ECO:0000256" key="1">
    <source>
        <dbReference type="SAM" id="SignalP"/>
    </source>
</evidence>
<proteinExistence type="predicted"/>
<accession>A0A1H2SJ41</accession>
<sequence>MVGRRSRTLVLTAAAVLAAPAAPAAPASAETSPGVLEVRLGEATCHDLSPLTATFPWLSAFFPGDLSASPLVRYEIRGAADGYVPFEVTVDGEPRAVGTVGRGGLVSAQVPLTNEKATEVVVTSGRQVLADRTYHARC</sequence>
<feature type="signal peptide" evidence="1">
    <location>
        <begin position="1"/>
        <end position="24"/>
    </location>
</feature>
<keyword evidence="1" id="KW-0732">Signal</keyword>